<evidence type="ECO:0000256" key="1">
    <source>
        <dbReference type="ARBA" id="ARBA00005382"/>
    </source>
</evidence>
<dbReference type="PANTHER" id="PTHR11069">
    <property type="entry name" value="GLUCOSYLCERAMIDASE"/>
    <property type="match status" value="1"/>
</dbReference>
<dbReference type="Pfam" id="PF02055">
    <property type="entry name" value="Glyco_hydro_30"/>
    <property type="match status" value="1"/>
</dbReference>
<dbReference type="Gene3D" id="3.20.20.80">
    <property type="entry name" value="Glycosidases"/>
    <property type="match status" value="1"/>
</dbReference>
<dbReference type="GO" id="GO:0004348">
    <property type="term" value="F:glucosylceramidase activity"/>
    <property type="evidence" value="ECO:0007669"/>
    <property type="project" value="InterPro"/>
</dbReference>
<evidence type="ECO:0000256" key="2">
    <source>
        <dbReference type="ARBA" id="ARBA00022729"/>
    </source>
</evidence>
<sequence length="450" mass="51222">MTNIPENTISVYITSKETMQKVEQVNLSHLLTTKKMGSPTIKLNKNEIRQEILGFGGAFTEAAASIYQKLDTERKEEIIQAYFGADGNGYTMGRTHINSCDFSLGNYAYCDTPGDIELKDFSISRDRKMLIPLIKDAIGKAETPIQIMASPWSPPAWMKTNGQMNHGGKLKEEFRDVWAIYYCKYIKAYEKEGIPIWGISVQNEPAAKQTWDSCIYTAEEERDFIRDYLGPVLESRNLLDKKVIIWDHNRDIMVERARTVLNDPEAAKYVWGTGFHWYNGDHFDAVQQVHDEFPDKELIFTEGCQENGPHIGSWNLGERYATSIINDLNRWTVAWIDWNLILDENGGPNHVGNYCSAPIIVDTNTQEVLYQSSYYYLGHFSRFIKRGDRIIGCENKTDDLLALASINDSGVTTTILMNKNSTQEKLIYMDGNVILDLCIPSRSIVTLINA</sequence>
<comment type="similarity">
    <text evidence="1">Belongs to the glycosyl hydrolase 30 family.</text>
</comment>
<name>A0A381X3F6_9ZZZZ</name>
<reference evidence="5" key="1">
    <citation type="submission" date="2018-05" db="EMBL/GenBank/DDBJ databases">
        <authorList>
            <person name="Lanie J.A."/>
            <person name="Ng W.-L."/>
            <person name="Kazmierczak K.M."/>
            <person name="Andrzejewski T.M."/>
            <person name="Davidsen T.M."/>
            <person name="Wayne K.J."/>
            <person name="Tettelin H."/>
            <person name="Glass J.I."/>
            <person name="Rusch D."/>
            <person name="Podicherti R."/>
            <person name="Tsui H.-C.T."/>
            <person name="Winkler M.E."/>
        </authorList>
    </citation>
    <scope>NUCLEOTIDE SEQUENCE</scope>
</reference>
<dbReference type="AlphaFoldDB" id="A0A381X3F6"/>
<keyword evidence="2" id="KW-0732">Signal</keyword>
<dbReference type="PRINTS" id="PR00843">
    <property type="entry name" value="GLHYDRLASE30"/>
</dbReference>
<dbReference type="InterPro" id="IPR017853">
    <property type="entry name" value="GH"/>
</dbReference>
<keyword evidence="3" id="KW-0378">Hydrolase</keyword>
<protein>
    <recommendedName>
        <fullName evidence="4">Glycosyl hydrolase family 30 TIM-barrel domain-containing protein</fullName>
    </recommendedName>
</protein>
<dbReference type="GO" id="GO:0006680">
    <property type="term" value="P:glucosylceramide catabolic process"/>
    <property type="evidence" value="ECO:0007669"/>
    <property type="project" value="TreeGrafter"/>
</dbReference>
<dbReference type="GO" id="GO:0016020">
    <property type="term" value="C:membrane"/>
    <property type="evidence" value="ECO:0007669"/>
    <property type="project" value="GOC"/>
</dbReference>
<dbReference type="InterPro" id="IPR033453">
    <property type="entry name" value="Glyco_hydro_30_TIM-barrel"/>
</dbReference>
<evidence type="ECO:0000256" key="3">
    <source>
        <dbReference type="ARBA" id="ARBA00022801"/>
    </source>
</evidence>
<organism evidence="5">
    <name type="scientific">marine metagenome</name>
    <dbReference type="NCBI Taxonomy" id="408172"/>
    <lineage>
        <taxon>unclassified sequences</taxon>
        <taxon>metagenomes</taxon>
        <taxon>ecological metagenomes</taxon>
    </lineage>
</organism>
<gene>
    <name evidence="5" type="ORF">METZ01_LOCUS111986</name>
</gene>
<evidence type="ECO:0000313" key="5">
    <source>
        <dbReference type="EMBL" id="SVA59132.1"/>
    </source>
</evidence>
<dbReference type="InterPro" id="IPR001139">
    <property type="entry name" value="Glyco_hydro_30"/>
</dbReference>
<dbReference type="EMBL" id="UINC01013735">
    <property type="protein sequence ID" value="SVA59132.1"/>
    <property type="molecule type" value="Genomic_DNA"/>
</dbReference>
<feature type="domain" description="Glycosyl hydrolase family 30 TIM-barrel" evidence="4">
    <location>
        <begin position="52"/>
        <end position="384"/>
    </location>
</feature>
<dbReference type="SUPFAM" id="SSF51445">
    <property type="entry name" value="(Trans)glycosidases"/>
    <property type="match status" value="1"/>
</dbReference>
<dbReference type="PANTHER" id="PTHR11069:SF23">
    <property type="entry name" value="LYSOSOMAL ACID GLUCOSYLCERAMIDASE"/>
    <property type="match status" value="1"/>
</dbReference>
<proteinExistence type="inferred from homology"/>
<evidence type="ECO:0000259" key="4">
    <source>
        <dbReference type="Pfam" id="PF02055"/>
    </source>
</evidence>
<accession>A0A381X3F6</accession>